<dbReference type="GeneID" id="63842696"/>
<sequence>MCLIVRYICQVCGQPTGQRDYITHTRGLRCAIPNPNTELVTFCPGEMECDYVMRSPVVKSWQFACKNSNCLAQNMGFYPYSVADEHLGTSFLDPQYLEGEKHITRLLEVTAEQARWRGGEAAYNDVRGAAKEYGEDIWAHMEERRDLWRGVVTRQRLERMQNPGHAWQWSTLEEQLLRQKIRDNSLSWNQILNDMKFATGAHGLTVNALKSKAFSMMCYFGDTVSRPNN</sequence>
<name>A0A9P4XWP8_CRYP1</name>
<accession>A0A9P4XWP8</accession>
<organism evidence="1 2">
    <name type="scientific">Cryphonectria parasitica (strain ATCC 38755 / EP155)</name>
    <dbReference type="NCBI Taxonomy" id="660469"/>
    <lineage>
        <taxon>Eukaryota</taxon>
        <taxon>Fungi</taxon>
        <taxon>Dikarya</taxon>
        <taxon>Ascomycota</taxon>
        <taxon>Pezizomycotina</taxon>
        <taxon>Sordariomycetes</taxon>
        <taxon>Sordariomycetidae</taxon>
        <taxon>Diaporthales</taxon>
        <taxon>Cryphonectriaceae</taxon>
        <taxon>Cryphonectria-Endothia species complex</taxon>
        <taxon>Cryphonectria</taxon>
    </lineage>
</organism>
<dbReference type="AlphaFoldDB" id="A0A9P4XWP8"/>
<dbReference type="RefSeq" id="XP_040773691.1">
    <property type="nucleotide sequence ID" value="XM_040925567.1"/>
</dbReference>
<keyword evidence="2" id="KW-1185">Reference proteome</keyword>
<evidence type="ECO:0000313" key="2">
    <source>
        <dbReference type="Proteomes" id="UP000803844"/>
    </source>
</evidence>
<dbReference type="Proteomes" id="UP000803844">
    <property type="component" value="Unassembled WGS sequence"/>
</dbReference>
<dbReference type="EMBL" id="MU032350">
    <property type="protein sequence ID" value="KAF3762712.1"/>
    <property type="molecule type" value="Genomic_DNA"/>
</dbReference>
<reference evidence="1" key="1">
    <citation type="journal article" date="2020" name="Phytopathology">
        <title>Genome sequence of the chestnut blight fungus Cryphonectria parasitica EP155: A fundamental resource for an archetypical invasive plant pathogen.</title>
        <authorList>
            <person name="Crouch J.A."/>
            <person name="Dawe A."/>
            <person name="Aerts A."/>
            <person name="Barry K."/>
            <person name="Churchill A.C.L."/>
            <person name="Grimwood J."/>
            <person name="Hillman B."/>
            <person name="Milgroom M.G."/>
            <person name="Pangilinan J."/>
            <person name="Smith M."/>
            <person name="Salamov A."/>
            <person name="Schmutz J."/>
            <person name="Yadav J."/>
            <person name="Grigoriev I.V."/>
            <person name="Nuss D."/>
        </authorList>
    </citation>
    <scope>NUCLEOTIDE SEQUENCE</scope>
    <source>
        <strain evidence="1">EP155</strain>
    </source>
</reference>
<gene>
    <name evidence="1" type="ORF">M406DRAFT_72694</name>
</gene>
<protein>
    <submittedName>
        <fullName evidence="1">Uncharacterized protein</fullName>
    </submittedName>
</protein>
<evidence type="ECO:0000313" key="1">
    <source>
        <dbReference type="EMBL" id="KAF3762712.1"/>
    </source>
</evidence>
<proteinExistence type="predicted"/>
<comment type="caution">
    <text evidence="1">The sequence shown here is derived from an EMBL/GenBank/DDBJ whole genome shotgun (WGS) entry which is preliminary data.</text>
</comment>